<dbReference type="FunFam" id="3.40.50.2000:FF:000153">
    <property type="entry name" value="Alpha-1,4 glucan phosphorylase"/>
    <property type="match status" value="1"/>
</dbReference>
<keyword evidence="10" id="KW-1185">Reference proteome</keyword>
<name>A0A507DT23_9FUNG</name>
<keyword evidence="3 7" id="KW-0328">Glycosyltransferase</keyword>
<protein>
    <recommendedName>
        <fullName evidence="7">Alpha-1,4 glucan phosphorylase</fullName>
        <ecNumber evidence="7">2.4.1.1</ecNumber>
    </recommendedName>
</protein>
<evidence type="ECO:0000256" key="3">
    <source>
        <dbReference type="ARBA" id="ARBA00022676"/>
    </source>
</evidence>
<reference evidence="9 10" key="1">
    <citation type="journal article" date="2019" name="Sci. Rep.">
        <title>Comparative genomics of chytrid fungi reveal insights into the obligate biotrophic and pathogenic lifestyle of Synchytrium endobioticum.</title>
        <authorList>
            <person name="van de Vossenberg B.T.L.H."/>
            <person name="Warris S."/>
            <person name="Nguyen H.D.T."/>
            <person name="van Gent-Pelzer M.P.E."/>
            <person name="Joly D.L."/>
            <person name="van de Geest H.C."/>
            <person name="Bonants P.J.M."/>
            <person name="Smith D.S."/>
            <person name="Levesque C.A."/>
            <person name="van der Lee T.A.J."/>
        </authorList>
    </citation>
    <scope>NUCLEOTIDE SEQUENCE [LARGE SCALE GENOMIC DNA]</scope>
    <source>
        <strain evidence="9 10">CBS 675.73</strain>
    </source>
</reference>
<dbReference type="AlphaFoldDB" id="A0A507DT23"/>
<dbReference type="GO" id="GO:0008184">
    <property type="term" value="F:glycogen phosphorylase activity"/>
    <property type="evidence" value="ECO:0007669"/>
    <property type="project" value="InterPro"/>
</dbReference>
<organism evidence="9 10">
    <name type="scientific">Chytriomyces confervae</name>
    <dbReference type="NCBI Taxonomy" id="246404"/>
    <lineage>
        <taxon>Eukaryota</taxon>
        <taxon>Fungi</taxon>
        <taxon>Fungi incertae sedis</taxon>
        <taxon>Chytridiomycota</taxon>
        <taxon>Chytridiomycota incertae sedis</taxon>
        <taxon>Chytridiomycetes</taxon>
        <taxon>Chytridiales</taxon>
        <taxon>Chytriomycetaceae</taxon>
        <taxon>Chytriomyces</taxon>
    </lineage>
</organism>
<dbReference type="GO" id="GO:0005980">
    <property type="term" value="P:glycogen catabolic process"/>
    <property type="evidence" value="ECO:0007669"/>
    <property type="project" value="TreeGrafter"/>
</dbReference>
<dbReference type="STRING" id="246404.A0A507DT23"/>
<dbReference type="EMBL" id="QEAP01000896">
    <property type="protein sequence ID" value="TPX54412.1"/>
    <property type="molecule type" value="Genomic_DNA"/>
</dbReference>
<evidence type="ECO:0000256" key="2">
    <source>
        <dbReference type="ARBA" id="ARBA00006047"/>
    </source>
</evidence>
<evidence type="ECO:0000313" key="10">
    <source>
        <dbReference type="Proteomes" id="UP000320333"/>
    </source>
</evidence>
<comment type="catalytic activity">
    <reaction evidence="7">
        <text>[(1-&gt;4)-alpha-D-glucosyl](n) + phosphate = [(1-&gt;4)-alpha-D-glucosyl](n-1) + alpha-D-glucose 1-phosphate</text>
        <dbReference type="Rhea" id="RHEA:41732"/>
        <dbReference type="Rhea" id="RHEA-COMP:9584"/>
        <dbReference type="Rhea" id="RHEA-COMP:9586"/>
        <dbReference type="ChEBI" id="CHEBI:15444"/>
        <dbReference type="ChEBI" id="CHEBI:43474"/>
        <dbReference type="ChEBI" id="CHEBI:58601"/>
        <dbReference type="EC" id="2.4.1.1"/>
    </reaction>
</comment>
<dbReference type="PANTHER" id="PTHR11468:SF3">
    <property type="entry name" value="GLYCOGEN PHOSPHORYLASE, LIVER FORM"/>
    <property type="match status" value="1"/>
</dbReference>
<dbReference type="InterPro" id="IPR000811">
    <property type="entry name" value="Glyco_trans_35"/>
</dbReference>
<evidence type="ECO:0000256" key="1">
    <source>
        <dbReference type="ARBA" id="ARBA00001933"/>
    </source>
</evidence>
<dbReference type="SUPFAM" id="SSF53756">
    <property type="entry name" value="UDP-Glycosyltransferase/glycogen phosphorylase"/>
    <property type="match status" value="1"/>
</dbReference>
<keyword evidence="5 7" id="KW-0663">Pyridoxal phosphate</keyword>
<comment type="caution">
    <text evidence="9">The sequence shown here is derived from an EMBL/GenBank/DDBJ whole genome shotgun (WGS) entry which is preliminary data.</text>
</comment>
<dbReference type="OrthoDB" id="9215500at2759"/>
<evidence type="ECO:0000256" key="8">
    <source>
        <dbReference type="SAM" id="MobiDB-lite"/>
    </source>
</evidence>
<proteinExistence type="inferred from homology"/>
<gene>
    <name evidence="9" type="primary">GPH1</name>
    <name evidence="9" type="ORF">CcCBS67573_g09576</name>
</gene>
<sequence>MSNAGPPSLAKLSLGPVALKQSNSGRTRSSTGPPPLSAGGSGMTAFWSADESALKRWNELTEEESNDPEAVARSFCKHATKTLARGSFNMDKFAAYYAAAYSVRDRLIDRWNATQNYHSAKNPKRIYYMSLEFLLGRTLDNAMLNMEVKPAFDEALDGLGFTLEDLIEEETDAALGNGGLGRLAACFMDSMATLDYPAWGYGIRYQYGIFQQRIMDGYQTEFPDYWLNFGNPWEVERLDVCYEVRFRGFVSKVTDSSNRARYMWEGCEKVLAIGYDNPIPGYGTKNCINIRLWSSKPTKEFDFASFNDGNYDKSVEDQKAAENITAVLVS</sequence>
<feature type="compositionally biased region" description="Polar residues" evidence="8">
    <location>
        <begin position="20"/>
        <end position="31"/>
    </location>
</feature>
<dbReference type="Proteomes" id="UP000320333">
    <property type="component" value="Unassembled WGS sequence"/>
</dbReference>
<feature type="region of interest" description="Disordered" evidence="8">
    <location>
        <begin position="1"/>
        <end position="40"/>
    </location>
</feature>
<dbReference type="PANTHER" id="PTHR11468">
    <property type="entry name" value="GLYCOGEN PHOSPHORYLASE"/>
    <property type="match status" value="1"/>
</dbReference>
<evidence type="ECO:0000256" key="5">
    <source>
        <dbReference type="ARBA" id="ARBA00022898"/>
    </source>
</evidence>
<dbReference type="GO" id="GO:0005737">
    <property type="term" value="C:cytoplasm"/>
    <property type="evidence" value="ECO:0007669"/>
    <property type="project" value="TreeGrafter"/>
</dbReference>
<evidence type="ECO:0000313" key="9">
    <source>
        <dbReference type="EMBL" id="TPX54412.1"/>
    </source>
</evidence>
<evidence type="ECO:0000256" key="4">
    <source>
        <dbReference type="ARBA" id="ARBA00022679"/>
    </source>
</evidence>
<keyword evidence="4 7" id="KW-0808">Transferase</keyword>
<accession>A0A507DT23</accession>
<keyword evidence="6 7" id="KW-0119">Carbohydrate metabolism</keyword>
<comment type="cofactor">
    <cofactor evidence="1 7">
        <name>pyridoxal 5'-phosphate</name>
        <dbReference type="ChEBI" id="CHEBI:597326"/>
    </cofactor>
</comment>
<comment type="function">
    <text evidence="7">Allosteric enzyme that catalyzes the rate-limiting step in glycogen catabolism, the phosphorolytic cleavage of glycogen to produce glucose-1-phosphate, and plays a central role in maintaining cellular and organismal glucose homeostasis.</text>
</comment>
<dbReference type="EC" id="2.4.1.1" evidence="7"/>
<dbReference type="Pfam" id="PF00343">
    <property type="entry name" value="Phosphorylase"/>
    <property type="match status" value="1"/>
</dbReference>
<evidence type="ECO:0000256" key="7">
    <source>
        <dbReference type="RuleBase" id="RU000587"/>
    </source>
</evidence>
<dbReference type="Gene3D" id="3.40.50.2000">
    <property type="entry name" value="Glycogen Phosphorylase B"/>
    <property type="match status" value="1"/>
</dbReference>
<comment type="similarity">
    <text evidence="2 7">Belongs to the glycogen phosphorylase family.</text>
</comment>
<evidence type="ECO:0000256" key="6">
    <source>
        <dbReference type="ARBA" id="ARBA00023277"/>
    </source>
</evidence>
<dbReference type="GO" id="GO:0030170">
    <property type="term" value="F:pyridoxal phosphate binding"/>
    <property type="evidence" value="ECO:0007669"/>
    <property type="project" value="TreeGrafter"/>
</dbReference>